<keyword evidence="3" id="KW-1185">Reference proteome</keyword>
<feature type="transmembrane region" description="Helical" evidence="1">
    <location>
        <begin position="49"/>
        <end position="66"/>
    </location>
</feature>
<name>A0A0A6ULB2_ACTUT</name>
<dbReference type="eggNOG" id="ENOG50346BK">
    <property type="taxonomic scope" value="Bacteria"/>
</dbReference>
<keyword evidence="1" id="KW-0812">Transmembrane</keyword>
<feature type="transmembrane region" description="Helical" evidence="1">
    <location>
        <begin position="78"/>
        <end position="98"/>
    </location>
</feature>
<keyword evidence="1" id="KW-0472">Membrane</keyword>
<dbReference type="InterPro" id="IPR045770">
    <property type="entry name" value="DUF6223"/>
</dbReference>
<protein>
    <submittedName>
        <fullName evidence="2">Uncharacterized protein</fullName>
    </submittedName>
</protein>
<dbReference type="AlphaFoldDB" id="A0A0A6ULB2"/>
<comment type="caution">
    <text evidence="2">The sequence shown here is derived from an EMBL/GenBank/DDBJ whole genome shotgun (WGS) entry which is preliminary data.</text>
</comment>
<reference evidence="2 3" key="1">
    <citation type="submission" date="2014-10" db="EMBL/GenBank/DDBJ databases">
        <title>Draft genome sequence of Actinoplanes utahensis NRRL 12052.</title>
        <authorList>
            <person name="Velasco-Bucheli B."/>
            <person name="del Cerro C."/>
            <person name="Hormigo D."/>
            <person name="Garcia J.L."/>
            <person name="Acebal C."/>
            <person name="Arroyo M."/>
            <person name="de la Mata I."/>
        </authorList>
    </citation>
    <scope>NUCLEOTIDE SEQUENCE [LARGE SCALE GENOMIC DNA]</scope>
    <source>
        <strain evidence="2 3">NRRL 12052</strain>
    </source>
</reference>
<evidence type="ECO:0000313" key="2">
    <source>
        <dbReference type="EMBL" id="KHD75109.1"/>
    </source>
</evidence>
<dbReference type="EMBL" id="JRTT01000031">
    <property type="protein sequence ID" value="KHD75109.1"/>
    <property type="molecule type" value="Genomic_DNA"/>
</dbReference>
<keyword evidence="1" id="KW-1133">Transmembrane helix</keyword>
<organism evidence="2 3">
    <name type="scientific">Actinoplanes utahensis</name>
    <dbReference type="NCBI Taxonomy" id="1869"/>
    <lineage>
        <taxon>Bacteria</taxon>
        <taxon>Bacillati</taxon>
        <taxon>Actinomycetota</taxon>
        <taxon>Actinomycetes</taxon>
        <taxon>Micromonosporales</taxon>
        <taxon>Micromonosporaceae</taxon>
        <taxon>Actinoplanes</taxon>
    </lineage>
</organism>
<dbReference type="Proteomes" id="UP000054537">
    <property type="component" value="Unassembled WGS sequence"/>
</dbReference>
<evidence type="ECO:0000313" key="3">
    <source>
        <dbReference type="Proteomes" id="UP000054537"/>
    </source>
</evidence>
<dbReference type="RefSeq" id="WP_043528072.1">
    <property type="nucleotide sequence ID" value="NZ_BAABKU010000051.1"/>
</dbReference>
<sequence length="113" mass="10906">MIDTYAVAGTAVTSGRVLGAVAALIALAGVIVAAVAVIRRRPGSRGPGLAWAAGVIGIVVGAFVVGTADGGPGTGNGIVGGFAAIVLGVLAIALGTVAHRSHAHVPTSERFRS</sequence>
<accession>A0A0A6ULB2</accession>
<gene>
    <name evidence="2" type="ORF">MB27_24595</name>
</gene>
<dbReference type="Pfam" id="PF19733">
    <property type="entry name" value="DUF6223"/>
    <property type="match status" value="1"/>
</dbReference>
<evidence type="ECO:0000256" key="1">
    <source>
        <dbReference type="SAM" id="Phobius"/>
    </source>
</evidence>
<proteinExistence type="predicted"/>
<feature type="transmembrane region" description="Helical" evidence="1">
    <location>
        <begin position="17"/>
        <end position="37"/>
    </location>
</feature>